<dbReference type="InterPro" id="IPR012808">
    <property type="entry name" value="CHP02453"/>
</dbReference>
<gene>
    <name evidence="2" type="ORF">LTR09_006652</name>
</gene>
<dbReference type="PANTHER" id="PTHR36452:SF1">
    <property type="entry name" value="DUF2461 DOMAIN-CONTAINING PROTEIN"/>
    <property type="match status" value="1"/>
</dbReference>
<protein>
    <submittedName>
        <fullName evidence="2">Uncharacterized protein</fullName>
    </submittedName>
</protein>
<reference evidence="2" key="1">
    <citation type="submission" date="2023-04" db="EMBL/GenBank/DDBJ databases">
        <title>Black Yeasts Isolated from many extreme environments.</title>
        <authorList>
            <person name="Coleine C."/>
            <person name="Stajich J.E."/>
            <person name="Selbmann L."/>
        </authorList>
    </citation>
    <scope>NUCLEOTIDE SEQUENCE</scope>
    <source>
        <strain evidence="2">CCFEE 5312</strain>
    </source>
</reference>
<dbReference type="PANTHER" id="PTHR36452">
    <property type="entry name" value="CHROMOSOME 12, WHOLE GENOME SHOTGUN SEQUENCE"/>
    <property type="match status" value="1"/>
</dbReference>
<feature type="compositionally biased region" description="Acidic residues" evidence="1">
    <location>
        <begin position="90"/>
        <end position="100"/>
    </location>
</feature>
<organism evidence="2 3">
    <name type="scientific">Extremus antarcticus</name>
    <dbReference type="NCBI Taxonomy" id="702011"/>
    <lineage>
        <taxon>Eukaryota</taxon>
        <taxon>Fungi</taxon>
        <taxon>Dikarya</taxon>
        <taxon>Ascomycota</taxon>
        <taxon>Pezizomycotina</taxon>
        <taxon>Dothideomycetes</taxon>
        <taxon>Dothideomycetidae</taxon>
        <taxon>Mycosphaerellales</taxon>
        <taxon>Extremaceae</taxon>
        <taxon>Extremus</taxon>
    </lineage>
</organism>
<dbReference type="EMBL" id="JAWDJX010000022">
    <property type="protein sequence ID" value="KAK3052060.1"/>
    <property type="molecule type" value="Genomic_DNA"/>
</dbReference>
<feature type="compositionally biased region" description="Polar residues" evidence="1">
    <location>
        <begin position="37"/>
        <end position="52"/>
    </location>
</feature>
<name>A0AAJ0GBJ9_9PEZI</name>
<evidence type="ECO:0000313" key="3">
    <source>
        <dbReference type="Proteomes" id="UP001271007"/>
    </source>
</evidence>
<keyword evidence="3" id="KW-1185">Reference proteome</keyword>
<proteinExistence type="predicted"/>
<comment type="caution">
    <text evidence="2">The sequence shown here is derived from an EMBL/GenBank/DDBJ whole genome shotgun (WGS) entry which is preliminary data.</text>
</comment>
<accession>A0AAJ0GBJ9</accession>
<dbReference type="Pfam" id="PF09365">
    <property type="entry name" value="DUF2461"/>
    <property type="match status" value="2"/>
</dbReference>
<sequence>MPRKSQRISSGSAKAAQHKRAASNTHPASLGSKRSKSTPTRSQYFSGDSDQQGLPDDKESKHEELSSTDSDHDDDASEFGNSDEKSASEGDGEDDYDSNSDEAPKKRSKGAGLMSTASAAPADTKGGEIWRNGVKAGLGPGKQVIIKKPKARPAGKTPYQDDTIHPNTFLFLKDLKAHNDRNWWVNDPEFRQAEKDWFSFVEKISEKLSEIDDTVPELPVKDVVGLNLTVTPLHDIPDDDMHRSSVYTGMSDFRKAHFSAAWSRTGRKGPYGHYYVQLSPGNASFIVAGARDTASTSPARTLWWIRLSRYSRSVNSAGAKIAYASHDTQYTGAGTSTVPP</sequence>
<feature type="compositionally biased region" description="Basic and acidic residues" evidence="1">
    <location>
        <begin position="55"/>
        <end position="65"/>
    </location>
</feature>
<evidence type="ECO:0000313" key="2">
    <source>
        <dbReference type="EMBL" id="KAK3052060.1"/>
    </source>
</evidence>
<feature type="region of interest" description="Disordered" evidence="1">
    <location>
        <begin position="1"/>
        <end position="128"/>
    </location>
</feature>
<evidence type="ECO:0000256" key="1">
    <source>
        <dbReference type="SAM" id="MobiDB-lite"/>
    </source>
</evidence>
<dbReference type="AlphaFoldDB" id="A0AAJ0GBJ9"/>
<dbReference type="Proteomes" id="UP001271007">
    <property type="component" value="Unassembled WGS sequence"/>
</dbReference>